<dbReference type="RefSeq" id="WP_162048996.1">
    <property type="nucleotide sequence ID" value="NZ_AP019011.1"/>
</dbReference>
<proteinExistence type="predicted"/>
<dbReference type="GO" id="GO:0016757">
    <property type="term" value="F:glycosyltransferase activity"/>
    <property type="evidence" value="ECO:0007669"/>
    <property type="project" value="UniProtKB-KW"/>
</dbReference>
<sequence length="388" mass="42212">MKLAIARQRYNPFGGAERFVEGALTALGQQGGVDVTLLTRAWQGGAPTTGNRHVEIVNPAYMQLPFGRVNRDRSFADAVGRIIRENRFDLVQAHERIPGCHIFRAGDGIHAAWLRHRQADQSAISHWWQKLDPYHAYTVEAERAMFAHANLRAVICNSYMVADEIRAEYNVAANKLHVIYNGVDLLKFSRENVVKSRQSTRSQFAIPKKVPLILYVGSGYQRKGVAPLLKAMAQPELRATGAWLAVVGADKHLDHYRQLAESLGVGDRVVFAGAQNDVAAWYGAADVFALPTQYDPCPNAALEALACGLPTLTSPTCGVAELITSPLAGAVVSPQDPAAMAKELERLLDATRLPGEVAAKAARGCVAHLSWAAMSQQLQALYTGLLSV</sequence>
<keyword evidence="1" id="KW-0328">Glycosyltransferase</keyword>
<dbReference type="AlphaFoldDB" id="A0A679HWE0"/>
<dbReference type="OrthoDB" id="433681at2"/>
<gene>
    <name evidence="3" type="ORF">ICHIAU1_03440</name>
</gene>
<dbReference type="EMBL" id="AP022345">
    <property type="protein sequence ID" value="BBU68061.1"/>
    <property type="molecule type" value="Genomic_DNA"/>
</dbReference>
<protein>
    <submittedName>
        <fullName evidence="3">Glycosyl transferase family 1</fullName>
    </submittedName>
</protein>
<keyword evidence="2 3" id="KW-0808">Transferase</keyword>
<dbReference type="PANTHER" id="PTHR12526:SF510">
    <property type="entry name" value="D-INOSITOL 3-PHOSPHATE GLYCOSYLTRANSFERASE"/>
    <property type="match status" value="1"/>
</dbReference>
<evidence type="ECO:0000313" key="3">
    <source>
        <dbReference type="EMBL" id="BBU68061.1"/>
    </source>
</evidence>
<name>A0A679HWE0_9RHOO</name>
<dbReference type="Gene3D" id="3.40.50.2000">
    <property type="entry name" value="Glycogen Phosphorylase B"/>
    <property type="match status" value="2"/>
</dbReference>
<organism evidence="3 4">
    <name type="scientific">Fluviibacter phosphoraccumulans</name>
    <dbReference type="NCBI Taxonomy" id="1751046"/>
    <lineage>
        <taxon>Bacteria</taxon>
        <taxon>Pseudomonadati</taxon>
        <taxon>Pseudomonadota</taxon>
        <taxon>Betaproteobacteria</taxon>
        <taxon>Rhodocyclales</taxon>
        <taxon>Fluviibacteraceae</taxon>
        <taxon>Fluviibacter</taxon>
    </lineage>
</organism>
<dbReference type="Pfam" id="PF13439">
    <property type="entry name" value="Glyco_transf_4"/>
    <property type="match status" value="1"/>
</dbReference>
<reference evidence="4" key="1">
    <citation type="submission" date="2020-01" db="EMBL/GenBank/DDBJ databases">
        <title>Phosphoaccumulans saitamaens gen. nov., sp. nov., a polyphosphate accumulating bacterium isolated from surface river water.</title>
        <authorList>
            <person name="Watanabe K."/>
            <person name="Suda W."/>
        </authorList>
    </citation>
    <scope>NUCLEOTIDE SEQUENCE [LARGE SCALE GENOMIC DNA]</scope>
    <source>
        <strain evidence="4">ICHIAU1</strain>
    </source>
</reference>
<dbReference type="Pfam" id="PF00534">
    <property type="entry name" value="Glycos_transf_1"/>
    <property type="match status" value="1"/>
</dbReference>
<evidence type="ECO:0000256" key="1">
    <source>
        <dbReference type="ARBA" id="ARBA00022676"/>
    </source>
</evidence>
<dbReference type="InterPro" id="IPR028098">
    <property type="entry name" value="Glyco_trans_4-like_N"/>
</dbReference>
<dbReference type="SUPFAM" id="SSF53756">
    <property type="entry name" value="UDP-Glycosyltransferase/glycogen phosphorylase"/>
    <property type="match status" value="1"/>
</dbReference>
<dbReference type="CDD" id="cd03801">
    <property type="entry name" value="GT4_PimA-like"/>
    <property type="match status" value="1"/>
</dbReference>
<dbReference type="PANTHER" id="PTHR12526">
    <property type="entry name" value="GLYCOSYLTRANSFERASE"/>
    <property type="match status" value="1"/>
</dbReference>
<evidence type="ECO:0000256" key="2">
    <source>
        <dbReference type="ARBA" id="ARBA00022679"/>
    </source>
</evidence>
<dbReference type="Proteomes" id="UP000463961">
    <property type="component" value="Chromosome"/>
</dbReference>
<accession>A0A679HWE0</accession>
<keyword evidence="4" id="KW-1185">Reference proteome</keyword>
<dbReference type="InterPro" id="IPR001296">
    <property type="entry name" value="Glyco_trans_1"/>
</dbReference>
<evidence type="ECO:0000313" key="4">
    <source>
        <dbReference type="Proteomes" id="UP000463961"/>
    </source>
</evidence>